<dbReference type="SUPFAM" id="SSF51011">
    <property type="entry name" value="Glycosyl hydrolase domain"/>
    <property type="match status" value="1"/>
</dbReference>
<dbReference type="PANTHER" id="PTHR43863">
    <property type="entry name" value="HYDROLASE, PUTATIVE (AFU_ORTHOLOGUE AFUA_1G03140)-RELATED"/>
    <property type="match status" value="1"/>
</dbReference>
<name>A0AAW5MX90_9BACT</name>
<protein>
    <submittedName>
        <fullName evidence="7">Glycoside hydrolase family 31 protein</fullName>
    </submittedName>
</protein>
<dbReference type="SUPFAM" id="SSF51445">
    <property type="entry name" value="(Trans)glycosidases"/>
    <property type="match status" value="1"/>
</dbReference>
<evidence type="ECO:0000256" key="2">
    <source>
        <dbReference type="RuleBase" id="RU361185"/>
    </source>
</evidence>
<dbReference type="Gene3D" id="3.20.20.80">
    <property type="entry name" value="Glycosidases"/>
    <property type="match status" value="1"/>
</dbReference>
<dbReference type="Proteomes" id="UP001204579">
    <property type="component" value="Unassembled WGS sequence"/>
</dbReference>
<comment type="caution">
    <text evidence="7">The sequence shown here is derived from an EMBL/GenBank/DDBJ whole genome shotgun (WGS) entry which is preliminary data.</text>
</comment>
<evidence type="ECO:0000313" key="7">
    <source>
        <dbReference type="EMBL" id="MCR8873051.1"/>
    </source>
</evidence>
<feature type="domain" description="DUF5110" evidence="5">
    <location>
        <begin position="685"/>
        <end position="753"/>
    </location>
</feature>
<dbReference type="InterPro" id="IPR048395">
    <property type="entry name" value="Glyco_hydro_31_C"/>
</dbReference>
<dbReference type="Pfam" id="PF17137">
    <property type="entry name" value="DUF5110"/>
    <property type="match status" value="1"/>
</dbReference>
<keyword evidence="8" id="KW-1185">Reference proteome</keyword>
<comment type="similarity">
    <text evidence="1 2">Belongs to the glycosyl hydrolase 31 family.</text>
</comment>
<evidence type="ECO:0000313" key="8">
    <source>
        <dbReference type="Proteomes" id="UP001204579"/>
    </source>
</evidence>
<dbReference type="Gene3D" id="2.60.40.1180">
    <property type="entry name" value="Golgi alpha-mannosidase II"/>
    <property type="match status" value="2"/>
</dbReference>
<reference evidence="7 8" key="1">
    <citation type="submission" date="2022-08" db="EMBL/GenBank/DDBJ databases">
        <authorList>
            <person name="Zeman M."/>
            <person name="Kubasova T."/>
        </authorList>
    </citation>
    <scope>NUCLEOTIDE SEQUENCE [LARGE SCALE GENOMIC DNA]</scope>
    <source>
        <strain evidence="7 8">ET62</strain>
    </source>
</reference>
<dbReference type="Pfam" id="PF13802">
    <property type="entry name" value="Gal_mutarotas_2"/>
    <property type="match status" value="1"/>
</dbReference>
<evidence type="ECO:0000256" key="1">
    <source>
        <dbReference type="ARBA" id="ARBA00007806"/>
    </source>
</evidence>
<dbReference type="InterPro" id="IPR011013">
    <property type="entry name" value="Gal_mutarotase_sf_dom"/>
</dbReference>
<keyword evidence="2 7" id="KW-0378">Hydrolase</keyword>
<dbReference type="Gene3D" id="2.60.40.1760">
    <property type="entry name" value="glycosyl hydrolase (family 31)"/>
    <property type="match status" value="1"/>
</dbReference>
<dbReference type="GO" id="GO:0005975">
    <property type="term" value="P:carbohydrate metabolic process"/>
    <property type="evidence" value="ECO:0007669"/>
    <property type="project" value="InterPro"/>
</dbReference>
<dbReference type="InterPro" id="IPR013780">
    <property type="entry name" value="Glyco_hydro_b"/>
</dbReference>
<accession>A0AAW5MX90</accession>
<dbReference type="InterPro" id="IPR051816">
    <property type="entry name" value="Glycosyl_Hydrolase_31"/>
</dbReference>
<organism evidence="7 8">
    <name type="scientific">Phocaeicola barnesiae</name>
    <dbReference type="NCBI Taxonomy" id="376804"/>
    <lineage>
        <taxon>Bacteria</taxon>
        <taxon>Pseudomonadati</taxon>
        <taxon>Bacteroidota</taxon>
        <taxon>Bacteroidia</taxon>
        <taxon>Bacteroidales</taxon>
        <taxon>Bacteroidaceae</taxon>
        <taxon>Phocaeicola</taxon>
    </lineage>
</organism>
<gene>
    <name evidence="7" type="ORF">NW209_03265</name>
</gene>
<feature type="domain" description="Glycoside hydrolase family 31 TIM barrel" evidence="3">
    <location>
        <begin position="235"/>
        <end position="561"/>
    </location>
</feature>
<dbReference type="Pfam" id="PF01055">
    <property type="entry name" value="Glyco_hydro_31_2nd"/>
    <property type="match status" value="1"/>
</dbReference>
<evidence type="ECO:0000259" key="5">
    <source>
        <dbReference type="Pfam" id="PF17137"/>
    </source>
</evidence>
<evidence type="ECO:0000259" key="3">
    <source>
        <dbReference type="Pfam" id="PF01055"/>
    </source>
</evidence>
<proteinExistence type="inferred from homology"/>
<dbReference type="PANTHER" id="PTHR43863:SF2">
    <property type="entry name" value="MALTASE-GLUCOAMYLASE"/>
    <property type="match status" value="1"/>
</dbReference>
<feature type="domain" description="Glycoside hydrolase family 31 N-terminal" evidence="4">
    <location>
        <begin position="34"/>
        <end position="193"/>
    </location>
</feature>
<dbReference type="CDD" id="cd06591">
    <property type="entry name" value="GH31_xylosidase_XylS"/>
    <property type="match status" value="1"/>
</dbReference>
<dbReference type="Pfam" id="PF21365">
    <property type="entry name" value="Glyco_hydro_31_3rd"/>
    <property type="match status" value="1"/>
</dbReference>
<dbReference type="InterPro" id="IPR000322">
    <property type="entry name" value="Glyco_hydro_31_TIM"/>
</dbReference>
<dbReference type="GO" id="GO:0004553">
    <property type="term" value="F:hydrolase activity, hydrolyzing O-glycosyl compounds"/>
    <property type="evidence" value="ECO:0007669"/>
    <property type="project" value="InterPro"/>
</dbReference>
<keyword evidence="2" id="KW-0326">Glycosidase</keyword>
<dbReference type="InterPro" id="IPR033403">
    <property type="entry name" value="DUF5110"/>
</dbReference>
<dbReference type="AlphaFoldDB" id="A0AAW5MX90"/>
<evidence type="ECO:0000259" key="4">
    <source>
        <dbReference type="Pfam" id="PF13802"/>
    </source>
</evidence>
<dbReference type="InterPro" id="IPR017853">
    <property type="entry name" value="GH"/>
</dbReference>
<feature type="domain" description="Glycosyl hydrolase family 31 C-terminal" evidence="6">
    <location>
        <begin position="570"/>
        <end position="669"/>
    </location>
</feature>
<evidence type="ECO:0000259" key="6">
    <source>
        <dbReference type="Pfam" id="PF21365"/>
    </source>
</evidence>
<sequence>MLFFVFIFFVGNSVGQSYRKTDSGIRLSLPEMEVDLQFYTSGIVRVCKSPKSIQYHPESFSVVKTPEKVSFQVMEKDSIITLKSDRMDVYVNLKTGKVGFMNSDGHNLLSETDYGTQFTPVKYDKVSTCLVRQSFRLDSCEAIYGLGQHQAGKMNQRNQALLLRQENTEIAIPFFQSTKGYGLFWDNTAYTLFTDNDTETAFESYAGECVDYYFINGGNADNVIRGMRELTGQVPMNALWTYGFWQSRERYQSQEELVDVVKKYRELQVPLDGIIQDWQYWGTDQAFWNAIAFNNPKFSNPQKMVDEVHGLNAHIAISIWPSFGTKTNLYKTFQEKGMLLSLKGWPDSALPYDPFNPEARAIYWKAIKENMYSIGIDGWWLDATEPELNVKDYYAMKQNTYAGPYQKVANAFPIASVGGVYENQRKLSSDKRVFILTRSAFAGQQRYGATSWSGDVKSSWDVLHKQISAGLNFSACGIPYWNTDIGGFASCNFYPEGVNDLSYRELYVRWNQFGAFTPMMRSHGTCSPREIYQFGEKGTWAFDAIKKYIDLRYKMLPYIYSTAWQVSRYGDTFMRALFMDFPQDTIVHDLNNQYLFGRSLLVVPVTRPMYVGKDKTVNLKNIQTTDVYLPSGINWFDFWTGEQLLGGQKIAKETPIDIMPIYVKAGSILPLGPEVQYAEEKSWDTLEIRVYPGADGNFVLYEDEFDNYNYEKGLYSTIAFHWDNTQKTLTIGERKGDFPGMLKKRNFRIVLVDNQHGAGDNLMKKADRSVSYTGKECRIKLLD</sequence>
<dbReference type="InterPro" id="IPR025887">
    <property type="entry name" value="Glyco_hydro_31_N_dom"/>
</dbReference>
<dbReference type="GO" id="GO:0030246">
    <property type="term" value="F:carbohydrate binding"/>
    <property type="evidence" value="ECO:0007669"/>
    <property type="project" value="InterPro"/>
</dbReference>
<dbReference type="EMBL" id="JANRHJ010000003">
    <property type="protein sequence ID" value="MCR8873051.1"/>
    <property type="molecule type" value="Genomic_DNA"/>
</dbReference>
<dbReference type="CDD" id="cd14752">
    <property type="entry name" value="GH31_N"/>
    <property type="match status" value="1"/>
</dbReference>
<dbReference type="SUPFAM" id="SSF74650">
    <property type="entry name" value="Galactose mutarotase-like"/>
    <property type="match status" value="1"/>
</dbReference>